<proteinExistence type="predicted"/>
<organism evidence="1 2">
    <name type="scientific">Hymenobacter lucidus</name>
    <dbReference type="NCBI Taxonomy" id="2880930"/>
    <lineage>
        <taxon>Bacteria</taxon>
        <taxon>Pseudomonadati</taxon>
        <taxon>Bacteroidota</taxon>
        <taxon>Cytophagia</taxon>
        <taxon>Cytophagales</taxon>
        <taxon>Hymenobacteraceae</taxon>
        <taxon>Hymenobacter</taxon>
    </lineage>
</organism>
<dbReference type="PROSITE" id="PS51257">
    <property type="entry name" value="PROKAR_LIPOPROTEIN"/>
    <property type="match status" value="1"/>
</dbReference>
<keyword evidence="2" id="KW-1185">Reference proteome</keyword>
<protein>
    <recommendedName>
        <fullName evidence="3">Lipoprotein</fullName>
    </recommendedName>
</protein>
<dbReference type="RefSeq" id="WP_226172318.1">
    <property type="nucleotide sequence ID" value="NZ_JAJADR010000001.1"/>
</dbReference>
<reference evidence="1" key="1">
    <citation type="submission" date="2021-10" db="EMBL/GenBank/DDBJ databases">
        <authorList>
            <person name="Dean J.D."/>
            <person name="Kim M.K."/>
            <person name="Newey C.N."/>
            <person name="Stoker T.S."/>
            <person name="Thompson D.W."/>
            <person name="Grose J.H."/>
        </authorList>
    </citation>
    <scope>NUCLEOTIDE SEQUENCE</scope>
    <source>
        <strain evidence="1">BT178</strain>
    </source>
</reference>
<comment type="caution">
    <text evidence="1">The sequence shown here is derived from an EMBL/GenBank/DDBJ whole genome shotgun (WGS) entry which is preliminary data.</text>
</comment>
<evidence type="ECO:0000313" key="1">
    <source>
        <dbReference type="EMBL" id="MCB2407132.1"/>
    </source>
</evidence>
<accession>A0ABS8AQ52</accession>
<dbReference type="EMBL" id="JAJADR010000001">
    <property type="protein sequence ID" value="MCB2407132.1"/>
    <property type="molecule type" value="Genomic_DNA"/>
</dbReference>
<gene>
    <name evidence="1" type="ORF">LGH74_04030</name>
</gene>
<name>A0ABS8AQ52_9BACT</name>
<evidence type="ECO:0008006" key="3">
    <source>
        <dbReference type="Google" id="ProtNLM"/>
    </source>
</evidence>
<dbReference type="Proteomes" id="UP001165296">
    <property type="component" value="Unassembled WGS sequence"/>
</dbReference>
<evidence type="ECO:0000313" key="2">
    <source>
        <dbReference type="Proteomes" id="UP001165296"/>
    </source>
</evidence>
<sequence length="180" mass="20092">MKKSILALALLLPLAFGCKKDNDTEASIDFGAGEGVSYRDFSNRPMAFTDPTDWTSDGQWKDREKALFTFDVPVNLDGAQLGGVTNMSVYPNPIAPGSDGIFHFNSAHAGRAKLIWVDKNYHVLNSNDFAFTAGGSLQVKYEFQEATFPKEQKYRLYYVLYKADGTLIYKGHGDVHIHQQ</sequence>